<evidence type="ECO:0000313" key="3">
    <source>
        <dbReference type="Proteomes" id="UP000287033"/>
    </source>
</evidence>
<feature type="region of interest" description="Disordered" evidence="1">
    <location>
        <begin position="1"/>
        <end position="50"/>
    </location>
</feature>
<comment type="caution">
    <text evidence="2">The sequence shown here is derived from an EMBL/GenBank/DDBJ whole genome shotgun (WGS) entry which is preliminary data.</text>
</comment>
<dbReference type="AlphaFoldDB" id="A0A401SSG6"/>
<keyword evidence="3" id="KW-1185">Reference proteome</keyword>
<reference evidence="2 3" key="1">
    <citation type="journal article" date="2018" name="Nat. Ecol. Evol.">
        <title>Shark genomes provide insights into elasmobranch evolution and the origin of vertebrates.</title>
        <authorList>
            <person name="Hara Y"/>
            <person name="Yamaguchi K"/>
            <person name="Onimaru K"/>
            <person name="Kadota M"/>
            <person name="Koyanagi M"/>
            <person name="Keeley SD"/>
            <person name="Tatsumi K"/>
            <person name="Tanaka K"/>
            <person name="Motone F"/>
            <person name="Kageyama Y"/>
            <person name="Nozu R"/>
            <person name="Adachi N"/>
            <person name="Nishimura O"/>
            <person name="Nakagawa R"/>
            <person name="Tanegashima C"/>
            <person name="Kiyatake I"/>
            <person name="Matsumoto R"/>
            <person name="Murakumo K"/>
            <person name="Nishida K"/>
            <person name="Terakita A"/>
            <person name="Kuratani S"/>
            <person name="Sato K"/>
            <person name="Hyodo S Kuraku.S."/>
        </authorList>
    </citation>
    <scope>NUCLEOTIDE SEQUENCE [LARGE SCALE GENOMIC DNA]</scope>
</reference>
<evidence type="ECO:0000313" key="2">
    <source>
        <dbReference type="EMBL" id="GCC33328.1"/>
    </source>
</evidence>
<organism evidence="2 3">
    <name type="scientific">Chiloscyllium punctatum</name>
    <name type="common">Brownbanded bambooshark</name>
    <name type="synonym">Hemiscyllium punctatum</name>
    <dbReference type="NCBI Taxonomy" id="137246"/>
    <lineage>
        <taxon>Eukaryota</taxon>
        <taxon>Metazoa</taxon>
        <taxon>Chordata</taxon>
        <taxon>Craniata</taxon>
        <taxon>Vertebrata</taxon>
        <taxon>Chondrichthyes</taxon>
        <taxon>Elasmobranchii</taxon>
        <taxon>Galeomorphii</taxon>
        <taxon>Galeoidea</taxon>
        <taxon>Orectolobiformes</taxon>
        <taxon>Hemiscylliidae</taxon>
        <taxon>Chiloscyllium</taxon>
    </lineage>
</organism>
<name>A0A401SSG6_CHIPU</name>
<evidence type="ECO:0000256" key="1">
    <source>
        <dbReference type="SAM" id="MobiDB-lite"/>
    </source>
</evidence>
<accession>A0A401SSG6</accession>
<protein>
    <submittedName>
        <fullName evidence="2">Uncharacterized protein</fullName>
    </submittedName>
</protein>
<dbReference type="Proteomes" id="UP000287033">
    <property type="component" value="Unassembled WGS sequence"/>
</dbReference>
<sequence>MGAGLLMQGRDRGTSGVSSGRAALQREGGGTGSEEAGFREDRAGTGSEEAVTCVPSSLCSDLLLKISTRNYFPVRKFRHQKRGH</sequence>
<gene>
    <name evidence="2" type="ORF">chiPu_0011797</name>
</gene>
<proteinExistence type="predicted"/>
<dbReference type="EMBL" id="BEZZ01000507">
    <property type="protein sequence ID" value="GCC33328.1"/>
    <property type="molecule type" value="Genomic_DNA"/>
</dbReference>